<feature type="chain" id="PRO_5035164885" evidence="2">
    <location>
        <begin position="20"/>
        <end position="116"/>
    </location>
</feature>
<dbReference type="AlphaFoldDB" id="A0A8J2L7B4"/>
<evidence type="ECO:0000256" key="1">
    <source>
        <dbReference type="SAM" id="MobiDB-lite"/>
    </source>
</evidence>
<gene>
    <name evidence="3" type="ORF">AFUS01_LOCUS27626</name>
</gene>
<dbReference type="EMBL" id="CAJVCH010385435">
    <property type="protein sequence ID" value="CAG7817038.1"/>
    <property type="molecule type" value="Genomic_DNA"/>
</dbReference>
<accession>A0A8J2L7B4</accession>
<organism evidence="3 4">
    <name type="scientific">Allacma fusca</name>
    <dbReference type="NCBI Taxonomy" id="39272"/>
    <lineage>
        <taxon>Eukaryota</taxon>
        <taxon>Metazoa</taxon>
        <taxon>Ecdysozoa</taxon>
        <taxon>Arthropoda</taxon>
        <taxon>Hexapoda</taxon>
        <taxon>Collembola</taxon>
        <taxon>Symphypleona</taxon>
        <taxon>Sminthuridae</taxon>
        <taxon>Allacma</taxon>
    </lineage>
</organism>
<feature type="signal peptide" evidence="2">
    <location>
        <begin position="1"/>
        <end position="19"/>
    </location>
</feature>
<name>A0A8J2L7B4_9HEXA</name>
<evidence type="ECO:0000256" key="2">
    <source>
        <dbReference type="SAM" id="SignalP"/>
    </source>
</evidence>
<comment type="caution">
    <text evidence="3">The sequence shown here is derived from an EMBL/GenBank/DDBJ whole genome shotgun (WGS) entry which is preliminary data.</text>
</comment>
<dbReference type="Proteomes" id="UP000708208">
    <property type="component" value="Unassembled WGS sequence"/>
</dbReference>
<proteinExistence type="predicted"/>
<keyword evidence="2" id="KW-0732">Signal</keyword>
<feature type="region of interest" description="Disordered" evidence="1">
    <location>
        <begin position="92"/>
        <end position="116"/>
    </location>
</feature>
<keyword evidence="4" id="KW-1185">Reference proteome</keyword>
<evidence type="ECO:0000313" key="4">
    <source>
        <dbReference type="Proteomes" id="UP000708208"/>
    </source>
</evidence>
<protein>
    <submittedName>
        <fullName evidence="3">Uncharacterized protein</fullName>
    </submittedName>
</protein>
<sequence>MKGQIQIFVLLSLLSVGYCGNFRPYGVSVTGFQGSGTTGHDISANGYAGAAVVSPLASGGFNSPLGTYNPGAAFPGNAGGYGFGGYGVGDTRGSSGDQSVPAAGGQGKLPSAAYSG</sequence>
<evidence type="ECO:0000313" key="3">
    <source>
        <dbReference type="EMBL" id="CAG7817038.1"/>
    </source>
</evidence>
<reference evidence="3" key="1">
    <citation type="submission" date="2021-06" db="EMBL/GenBank/DDBJ databases">
        <authorList>
            <person name="Hodson N. C."/>
            <person name="Mongue J. A."/>
            <person name="Jaron S. K."/>
        </authorList>
    </citation>
    <scope>NUCLEOTIDE SEQUENCE</scope>
</reference>